<keyword evidence="7" id="KW-1185">Reference proteome</keyword>
<keyword evidence="3" id="KW-0560">Oxidoreductase</keyword>
<dbReference type="PANTHER" id="PTHR31899">
    <property type="entry name" value="BETA-CAROTENE 3-HYDROXYLASE 1, CHLOROPLASTIC"/>
    <property type="match status" value="1"/>
</dbReference>
<reference evidence="6 7" key="1">
    <citation type="submission" date="2019-01" db="EMBL/GenBank/DDBJ databases">
        <title>Pseudoxanthomonas composti sp. nov., isolated from compost.</title>
        <authorList>
            <person name="Yang G."/>
        </authorList>
    </citation>
    <scope>NUCLEOTIDE SEQUENCE [LARGE SCALE GENOMIC DNA]</scope>
    <source>
        <strain evidence="6 7">GSS15</strain>
    </source>
</reference>
<dbReference type="GO" id="GO:0016119">
    <property type="term" value="P:carotene metabolic process"/>
    <property type="evidence" value="ECO:0007669"/>
    <property type="project" value="TreeGrafter"/>
</dbReference>
<dbReference type="EMBL" id="SAWZ01000011">
    <property type="protein sequence ID" value="RXR00870.1"/>
    <property type="molecule type" value="Genomic_DNA"/>
</dbReference>
<organism evidence="6 7">
    <name type="scientific">Pseudoxanthomonas composti</name>
    <dbReference type="NCBI Taxonomy" id="2137479"/>
    <lineage>
        <taxon>Bacteria</taxon>
        <taxon>Pseudomonadati</taxon>
        <taxon>Pseudomonadota</taxon>
        <taxon>Gammaproteobacteria</taxon>
        <taxon>Lysobacterales</taxon>
        <taxon>Lysobacteraceae</taxon>
        <taxon>Pseudoxanthomonas</taxon>
    </lineage>
</organism>
<dbReference type="GO" id="GO:0010291">
    <property type="term" value="F:beta-carotene 3-hydroxylase activity"/>
    <property type="evidence" value="ECO:0007669"/>
    <property type="project" value="TreeGrafter"/>
</dbReference>
<evidence type="ECO:0000313" key="6">
    <source>
        <dbReference type="EMBL" id="RXR00870.1"/>
    </source>
</evidence>
<keyword evidence="4" id="KW-0472">Membrane</keyword>
<evidence type="ECO:0000256" key="2">
    <source>
        <dbReference type="ARBA" id="ARBA00022746"/>
    </source>
</evidence>
<keyword evidence="4" id="KW-0812">Transmembrane</keyword>
<gene>
    <name evidence="6" type="ORF">EPA99_16420</name>
</gene>
<evidence type="ECO:0000256" key="3">
    <source>
        <dbReference type="ARBA" id="ARBA00023002"/>
    </source>
</evidence>
<dbReference type="Proteomes" id="UP000289784">
    <property type="component" value="Unassembled WGS sequence"/>
</dbReference>
<feature type="domain" description="Fatty acid hydroxylase" evidence="5">
    <location>
        <begin position="13"/>
        <end position="137"/>
    </location>
</feature>
<evidence type="ECO:0000256" key="4">
    <source>
        <dbReference type="SAM" id="Phobius"/>
    </source>
</evidence>
<name>A0A4Q1JRG9_9GAMM</name>
<sequence>MSVLTNTLVFLGSLLAMELVALLVHRHVMHGWGWRWHASHHHKRTGVFEKNDLYAVFFAGAAIALIYAGSRGYHPLEWIGAGMTAYGLLYFVFHDGLVHKRWPFRHTPRSGYLKRLYQAHRLHHAVEGRHGCVSYGFLWAPSVKQLKAELHRLHGGPIKKAPLASSAKAPAGRALP</sequence>
<dbReference type="AlphaFoldDB" id="A0A4Q1JRG9"/>
<evidence type="ECO:0000259" key="5">
    <source>
        <dbReference type="Pfam" id="PF04116"/>
    </source>
</evidence>
<accession>A0A4Q1JRG9</accession>
<feature type="transmembrane region" description="Helical" evidence="4">
    <location>
        <begin position="53"/>
        <end position="70"/>
    </location>
</feature>
<dbReference type="Pfam" id="PF04116">
    <property type="entry name" value="FA_hydroxylase"/>
    <property type="match status" value="1"/>
</dbReference>
<feature type="transmembrane region" description="Helical" evidence="4">
    <location>
        <begin position="76"/>
        <end position="93"/>
    </location>
</feature>
<dbReference type="InterPro" id="IPR006694">
    <property type="entry name" value="Fatty_acid_hydroxylase"/>
</dbReference>
<evidence type="ECO:0000313" key="7">
    <source>
        <dbReference type="Proteomes" id="UP000289784"/>
    </source>
</evidence>
<dbReference type="GO" id="GO:0005506">
    <property type="term" value="F:iron ion binding"/>
    <property type="evidence" value="ECO:0007669"/>
    <property type="project" value="InterPro"/>
</dbReference>
<feature type="transmembrane region" description="Helical" evidence="4">
    <location>
        <begin position="6"/>
        <end position="25"/>
    </location>
</feature>
<proteinExistence type="inferred from homology"/>
<dbReference type="PANTHER" id="PTHR31899:SF9">
    <property type="entry name" value="BETA-CAROTENE 3-HYDROXYLASE 1, CHLOROPLASTIC"/>
    <property type="match status" value="1"/>
</dbReference>
<dbReference type="GO" id="GO:0016123">
    <property type="term" value="P:xanthophyll biosynthetic process"/>
    <property type="evidence" value="ECO:0007669"/>
    <property type="project" value="TreeGrafter"/>
</dbReference>
<keyword evidence="2" id="KW-0125">Carotenoid biosynthesis</keyword>
<comment type="caution">
    <text evidence="6">The sequence shown here is derived from an EMBL/GenBank/DDBJ whole genome shotgun (WGS) entry which is preliminary data.</text>
</comment>
<dbReference type="RefSeq" id="WP_129472332.1">
    <property type="nucleotide sequence ID" value="NZ_SAWZ01000011.1"/>
</dbReference>
<dbReference type="OrthoDB" id="5243888at2"/>
<evidence type="ECO:0000256" key="1">
    <source>
        <dbReference type="ARBA" id="ARBA00009324"/>
    </source>
</evidence>
<comment type="similarity">
    <text evidence="1">Belongs to the sterol desaturase family.</text>
</comment>
<keyword evidence="4" id="KW-1133">Transmembrane helix</keyword>
<dbReference type="InterPro" id="IPR045019">
    <property type="entry name" value="BETA-OHASE-like"/>
</dbReference>
<protein>
    <submittedName>
        <fullName evidence="6">Beta-carotene hydroxylase</fullName>
    </submittedName>
</protein>